<evidence type="ECO:0000256" key="10">
    <source>
        <dbReference type="ARBA" id="ARBA00070160"/>
    </source>
</evidence>
<evidence type="ECO:0000256" key="5">
    <source>
        <dbReference type="ARBA" id="ARBA00022827"/>
    </source>
</evidence>
<evidence type="ECO:0000259" key="11">
    <source>
        <dbReference type="Pfam" id="PF07992"/>
    </source>
</evidence>
<proteinExistence type="inferred from homology"/>
<accession>A0A9Q5HQR6</accession>
<reference evidence="12" key="1">
    <citation type="submission" date="2016-06" db="EMBL/GenBank/DDBJ databases">
        <title>Draft Genome sequence of the fungus Inonotus baumii.</title>
        <authorList>
            <person name="Zhu H."/>
            <person name="Lin W."/>
        </authorList>
    </citation>
    <scope>NUCLEOTIDE SEQUENCE</scope>
    <source>
        <strain evidence="12">821</strain>
    </source>
</reference>
<keyword evidence="8" id="KW-0496">Mitochondrion</keyword>
<dbReference type="Gene3D" id="3.50.50.60">
    <property type="entry name" value="FAD/NAD(P)-binding domain"/>
    <property type="match status" value="4"/>
</dbReference>
<dbReference type="Pfam" id="PF07992">
    <property type="entry name" value="Pyr_redox_2"/>
    <property type="match status" value="2"/>
</dbReference>
<comment type="caution">
    <text evidence="12">The sequence shown here is derived from an EMBL/GenBank/DDBJ whole genome shotgun (WGS) entry which is preliminary data.</text>
</comment>
<dbReference type="GO" id="GO:0048038">
    <property type="term" value="F:quinone binding"/>
    <property type="evidence" value="ECO:0007669"/>
    <property type="project" value="UniProtKB-KW"/>
</dbReference>
<comment type="similarity">
    <text evidence="9">Belongs to the SQRD family.</text>
</comment>
<name>A0A9Q5HQR6_SANBA</name>
<dbReference type="SUPFAM" id="SSF51905">
    <property type="entry name" value="FAD/NAD(P)-binding domain"/>
    <property type="match status" value="4"/>
</dbReference>
<keyword evidence="7" id="KW-0560">Oxidoreductase</keyword>
<dbReference type="EMBL" id="LNZH02000216">
    <property type="protein sequence ID" value="OCB84097.1"/>
    <property type="molecule type" value="Genomic_DNA"/>
</dbReference>
<keyword evidence="3" id="KW-0285">Flavoprotein</keyword>
<dbReference type="PANTHER" id="PTHR10632">
    <property type="entry name" value="SULFIDE:QUINONE OXIDOREDUCTASE"/>
    <property type="match status" value="1"/>
</dbReference>
<evidence type="ECO:0000256" key="1">
    <source>
        <dbReference type="ARBA" id="ARBA00001974"/>
    </source>
</evidence>
<dbReference type="InterPro" id="IPR036188">
    <property type="entry name" value="FAD/NAD-bd_sf"/>
</dbReference>
<dbReference type="InterPro" id="IPR015904">
    <property type="entry name" value="Sulphide_quinone_reductase"/>
</dbReference>
<comment type="cofactor">
    <cofactor evidence="1">
        <name>FAD</name>
        <dbReference type="ChEBI" id="CHEBI:57692"/>
    </cofactor>
</comment>
<dbReference type="GO" id="GO:0070221">
    <property type="term" value="P:sulfide oxidation, using sulfide:quinone oxidoreductase"/>
    <property type="evidence" value="ECO:0007669"/>
    <property type="project" value="TreeGrafter"/>
</dbReference>
<evidence type="ECO:0000256" key="7">
    <source>
        <dbReference type="ARBA" id="ARBA00023002"/>
    </source>
</evidence>
<dbReference type="OrthoDB" id="5376590at2759"/>
<comment type="subcellular location">
    <subcellularLocation>
        <location evidence="2">Mitochondrion</location>
    </subcellularLocation>
</comment>
<organism evidence="12 13">
    <name type="scientific">Sanghuangporus baumii</name>
    <name type="common">Phellinus baumii</name>
    <dbReference type="NCBI Taxonomy" id="108892"/>
    <lineage>
        <taxon>Eukaryota</taxon>
        <taxon>Fungi</taxon>
        <taxon>Dikarya</taxon>
        <taxon>Basidiomycota</taxon>
        <taxon>Agaricomycotina</taxon>
        <taxon>Agaricomycetes</taxon>
        <taxon>Hymenochaetales</taxon>
        <taxon>Hymenochaetaceae</taxon>
        <taxon>Sanghuangporus</taxon>
    </lineage>
</organism>
<sequence length="884" mass="97214">MRLAARALRPLGARFASTEASPSKDKFKVLVIGAGTAGISISNQIFNRFNSAGKPLADGDVAVVDAAEWHHYQPGWTLVGAGLKDKTTLRRPLASLVPKHITHVPENVKSFEPKSSSITLASGRTLGYDILVVAMGLQINWSGIKGLPQALADPTSGVSSIYSYDTCDKTWKDIDALRNGKAIFTQPAGVIKCAGAPQKIMNMAWDRYRRTERGDTVKVEFWTGMPTMFSVKKYSDALDKLRLSRGIHAEFSHNLTSIDVRNHVATFKTPDDKEVSTEYSLLHAVPPMGPLEVIKNSPIADSAGWVSVDDGTLQHKNPEYANVFSLGDCSSLPTSKTAAAITAQAPVLSENVFSFLDTGKLSSARYDGYTSCPLLTDYGHLMLAEFKYGLEPKETFANVLGDQATPNRFFYYLKKDFFPYIYWESMVKGEWYGAKGLDKANRAYRRVRSLRPLHVRFASSAATKDKYKVLVIGAGTAGISVSNQIYNRFKSAGKPLAGGDVAVVDAAEWHHYQPGWTLVGAGLKDKTSLRRPLASLIPNYITHVPENVKSFEPKSSSVTLASGRMIGYDILVVATGLQINWGSIKGLPEALGDPASGVTSIYSYDTCGEVFKHIDALREGKAVFTQPAGIIKCPGAPQKIMNMAWDHYRRTDRRSSVKVEFRTGMPTMFSVKKYSDALNDLRISRGIHAEFMYNLVAIDSANRTATFNTGEDKEITTEYSLLHVAPPMGPLDVMKDSPIADEAGWVNVNDATLQHKNPEYGNVFAIGDCSSLPTARTAAAITAQAPVVSENVFSLMEIGKLSNAKYDGYSSCPLLIDYGHLMLAEFNYGFKPKETFGNFLGDQVKPSRLYYYLKKDFFPYVYFEAMVKGNWYGANGTRRPVFAE</sequence>
<dbReference type="AlphaFoldDB" id="A0A9Q5HQR6"/>
<evidence type="ECO:0000256" key="9">
    <source>
        <dbReference type="ARBA" id="ARBA00060891"/>
    </source>
</evidence>
<keyword evidence="13" id="KW-1185">Reference proteome</keyword>
<gene>
    <name evidence="12" type="ORF">A7U60_g8769</name>
</gene>
<feature type="domain" description="FAD/NAD(P)-binding" evidence="11">
    <location>
        <begin position="27"/>
        <end position="337"/>
    </location>
</feature>
<evidence type="ECO:0000313" key="12">
    <source>
        <dbReference type="EMBL" id="OCB84097.1"/>
    </source>
</evidence>
<keyword evidence="5" id="KW-0274">FAD</keyword>
<dbReference type="GO" id="GO:0070224">
    <property type="term" value="F:sulfide:quinone oxidoreductase activity"/>
    <property type="evidence" value="ECO:0007669"/>
    <property type="project" value="TreeGrafter"/>
</dbReference>
<evidence type="ECO:0000256" key="4">
    <source>
        <dbReference type="ARBA" id="ARBA00022719"/>
    </source>
</evidence>
<evidence type="ECO:0000256" key="8">
    <source>
        <dbReference type="ARBA" id="ARBA00023128"/>
    </source>
</evidence>
<keyword evidence="4" id="KW-0874">Quinone</keyword>
<dbReference type="GO" id="GO:0005739">
    <property type="term" value="C:mitochondrion"/>
    <property type="evidence" value="ECO:0007669"/>
    <property type="project" value="UniProtKB-SubCell"/>
</dbReference>
<evidence type="ECO:0000256" key="3">
    <source>
        <dbReference type="ARBA" id="ARBA00022630"/>
    </source>
</evidence>
<dbReference type="Proteomes" id="UP000757232">
    <property type="component" value="Unassembled WGS sequence"/>
</dbReference>
<dbReference type="GO" id="GO:0071949">
    <property type="term" value="F:FAD binding"/>
    <property type="evidence" value="ECO:0007669"/>
    <property type="project" value="TreeGrafter"/>
</dbReference>
<evidence type="ECO:0000313" key="13">
    <source>
        <dbReference type="Proteomes" id="UP000757232"/>
    </source>
</evidence>
<evidence type="ECO:0000256" key="2">
    <source>
        <dbReference type="ARBA" id="ARBA00004173"/>
    </source>
</evidence>
<feature type="domain" description="FAD/NAD(P)-binding" evidence="11">
    <location>
        <begin position="467"/>
        <end position="587"/>
    </location>
</feature>
<protein>
    <recommendedName>
        <fullName evidence="10">Sulfide:quinone oxidoreductase, mitochondrial</fullName>
    </recommendedName>
</protein>
<keyword evidence="6" id="KW-0809">Transit peptide</keyword>
<dbReference type="PANTHER" id="PTHR10632:SF2">
    <property type="entry name" value="SULFIDE:QUINONE OXIDOREDUCTASE, MITOCHONDRIAL"/>
    <property type="match status" value="1"/>
</dbReference>
<dbReference type="InterPro" id="IPR023753">
    <property type="entry name" value="FAD/NAD-binding_dom"/>
</dbReference>
<dbReference type="FunFam" id="3.50.50.60:FF:000034">
    <property type="entry name" value="sulfide:quinone oxidoreductase, mitochondrial"/>
    <property type="match status" value="2"/>
</dbReference>
<evidence type="ECO:0000256" key="6">
    <source>
        <dbReference type="ARBA" id="ARBA00022946"/>
    </source>
</evidence>